<dbReference type="EMBL" id="PGFB01000002">
    <property type="protein sequence ID" value="PJJ63273.1"/>
    <property type="molecule type" value="Genomic_DNA"/>
</dbReference>
<dbReference type="Proteomes" id="UP000230161">
    <property type="component" value="Unassembled WGS sequence"/>
</dbReference>
<dbReference type="RefSeq" id="WP_100343805.1">
    <property type="nucleotide sequence ID" value="NZ_PGFB01000002.1"/>
</dbReference>
<feature type="region of interest" description="Disordered" evidence="1">
    <location>
        <begin position="54"/>
        <end position="73"/>
    </location>
</feature>
<gene>
    <name evidence="2" type="ORF">CLV54_0931</name>
</gene>
<accession>A0A2M9BYW4</accession>
<evidence type="ECO:0000313" key="2">
    <source>
        <dbReference type="EMBL" id="PJJ63273.1"/>
    </source>
</evidence>
<reference evidence="2 3" key="1">
    <citation type="submission" date="2017-11" db="EMBL/GenBank/DDBJ databases">
        <title>Genomic Encyclopedia of Archaeal and Bacterial Type Strains, Phase II (KMG-II): From Individual Species to Whole Genera.</title>
        <authorList>
            <person name="Goeker M."/>
        </authorList>
    </citation>
    <scope>NUCLEOTIDE SEQUENCE [LARGE SCALE GENOMIC DNA]</scope>
    <source>
        <strain evidence="2 3">DSM 25625</strain>
    </source>
</reference>
<comment type="caution">
    <text evidence="2">The sequence shown here is derived from an EMBL/GenBank/DDBJ whole genome shotgun (WGS) entry which is preliminary data.</text>
</comment>
<organism evidence="2 3">
    <name type="scientific">Compostimonas suwonensis</name>
    <dbReference type="NCBI Taxonomy" id="1048394"/>
    <lineage>
        <taxon>Bacteria</taxon>
        <taxon>Bacillati</taxon>
        <taxon>Actinomycetota</taxon>
        <taxon>Actinomycetes</taxon>
        <taxon>Micrococcales</taxon>
        <taxon>Microbacteriaceae</taxon>
        <taxon>Compostimonas</taxon>
    </lineage>
</organism>
<evidence type="ECO:0000313" key="3">
    <source>
        <dbReference type="Proteomes" id="UP000230161"/>
    </source>
</evidence>
<dbReference type="AlphaFoldDB" id="A0A2M9BYW4"/>
<name>A0A2M9BYW4_9MICO</name>
<keyword evidence="3" id="KW-1185">Reference proteome</keyword>
<protein>
    <submittedName>
        <fullName evidence="2">Uncharacterized protein</fullName>
    </submittedName>
</protein>
<proteinExistence type="predicted"/>
<sequence length="73" mass="7796">MLVELSPFGRDTIEHADSVHARAVRRALLDSITPDVAAFITAFDGPALRRDGLRSGLEKAQTASAIGPPSPER</sequence>
<evidence type="ECO:0000256" key="1">
    <source>
        <dbReference type="SAM" id="MobiDB-lite"/>
    </source>
</evidence>